<reference evidence="14 15" key="1">
    <citation type="submission" date="2015-10" db="EMBL/GenBank/DDBJ databases">
        <title>Draft genomes sequences of Candida glabrata isolates 1A, 1B, 2A, 2B, 3A and 3B.</title>
        <authorList>
            <person name="Haavelsrud O.E."/>
            <person name="Gaustad P."/>
        </authorList>
    </citation>
    <scope>NUCLEOTIDE SEQUENCE [LARGE SCALE GENOMIC DNA]</scope>
    <source>
        <strain evidence="14">910700640</strain>
    </source>
</reference>
<keyword evidence="5 13" id="KW-0812">Transmembrane</keyword>
<dbReference type="GO" id="GO:0051028">
    <property type="term" value="P:mRNA transport"/>
    <property type="evidence" value="ECO:0007669"/>
    <property type="project" value="UniProtKB-KW"/>
</dbReference>
<keyword evidence="6" id="KW-0509">mRNA transport</keyword>
<dbReference type="PANTHER" id="PTHR13269">
    <property type="entry name" value="NUCLEOPORIN NDC1"/>
    <property type="match status" value="1"/>
</dbReference>
<dbReference type="PANTHER" id="PTHR13269:SF6">
    <property type="entry name" value="NUCLEOPORIN NDC1"/>
    <property type="match status" value="1"/>
</dbReference>
<feature type="transmembrane region" description="Helical" evidence="13">
    <location>
        <begin position="135"/>
        <end position="156"/>
    </location>
</feature>
<dbReference type="GO" id="GO:0030474">
    <property type="term" value="P:spindle pole body duplication"/>
    <property type="evidence" value="ECO:0007669"/>
    <property type="project" value="EnsemblFungi"/>
</dbReference>
<evidence type="ECO:0000256" key="11">
    <source>
        <dbReference type="ARBA" id="ARBA00023136"/>
    </source>
</evidence>
<evidence type="ECO:0000256" key="7">
    <source>
        <dbReference type="ARBA" id="ARBA00022927"/>
    </source>
</evidence>
<dbReference type="EMBL" id="LLZZ01000108">
    <property type="protein sequence ID" value="KTB07128.1"/>
    <property type="molecule type" value="Genomic_DNA"/>
</dbReference>
<proteinExistence type="inferred from homology"/>
<feature type="transmembrane region" description="Helical" evidence="13">
    <location>
        <begin position="106"/>
        <end position="129"/>
    </location>
</feature>
<dbReference type="GO" id="GO:0070631">
    <property type="term" value="P:spindle pole body localization"/>
    <property type="evidence" value="ECO:0007669"/>
    <property type="project" value="TreeGrafter"/>
</dbReference>
<comment type="subcellular location">
    <subcellularLocation>
        <location evidence="1">Nucleus membrane</location>
        <topology evidence="1">Multi-pass membrane protein</topology>
    </subcellularLocation>
    <subcellularLocation>
        <location evidence="2">Nucleus</location>
        <location evidence="2">Nuclear pore complex</location>
    </subcellularLocation>
</comment>
<dbReference type="InterPro" id="IPR019049">
    <property type="entry name" value="Nucleoporin_prot_Ndc1/Nup"/>
</dbReference>
<evidence type="ECO:0000256" key="6">
    <source>
        <dbReference type="ARBA" id="ARBA00022816"/>
    </source>
</evidence>
<dbReference type="GO" id="GO:0015031">
    <property type="term" value="P:protein transport"/>
    <property type="evidence" value="ECO:0007669"/>
    <property type="project" value="UniProtKB-KW"/>
</dbReference>
<evidence type="ECO:0000313" key="14">
    <source>
        <dbReference type="EMBL" id="KTB07128.1"/>
    </source>
</evidence>
<evidence type="ECO:0000256" key="4">
    <source>
        <dbReference type="ARBA" id="ARBA00022448"/>
    </source>
</evidence>
<evidence type="ECO:0000256" key="12">
    <source>
        <dbReference type="ARBA" id="ARBA00023242"/>
    </source>
</evidence>
<keyword evidence="10" id="KW-0906">Nuclear pore complex</keyword>
<evidence type="ECO:0000313" key="15">
    <source>
        <dbReference type="Proteomes" id="UP000054886"/>
    </source>
</evidence>
<comment type="caution">
    <text evidence="14">The sequence shown here is derived from an EMBL/GenBank/DDBJ whole genome shotgun (WGS) entry which is preliminary data.</text>
</comment>
<keyword evidence="7" id="KW-0653">Protein transport</keyword>
<dbReference type="Pfam" id="PF09531">
    <property type="entry name" value="Ndc1_Nup"/>
    <property type="match status" value="1"/>
</dbReference>
<dbReference type="GO" id="GO:0106166">
    <property type="term" value="F:spindle pole body-nuclear membrane anchor activity"/>
    <property type="evidence" value="ECO:0007669"/>
    <property type="project" value="TreeGrafter"/>
</dbReference>
<gene>
    <name evidence="14" type="ORF">AO440_001785</name>
</gene>
<evidence type="ECO:0000256" key="2">
    <source>
        <dbReference type="ARBA" id="ARBA00004567"/>
    </source>
</evidence>
<keyword evidence="9" id="KW-0811">Translocation</keyword>
<dbReference type="VEuPathDB" id="FungiDB:B1J91_G07359g"/>
<dbReference type="GO" id="GO:0031965">
    <property type="term" value="C:nuclear membrane"/>
    <property type="evidence" value="ECO:0007669"/>
    <property type="project" value="UniProtKB-SubCell"/>
</dbReference>
<comment type="similarity">
    <text evidence="3">Belongs to the NDC1 family.</text>
</comment>
<feature type="transmembrane region" description="Helical" evidence="13">
    <location>
        <begin position="58"/>
        <end position="77"/>
    </location>
</feature>
<organism evidence="14 15">
    <name type="scientific">Candida glabrata</name>
    <name type="common">Yeast</name>
    <name type="synonym">Torulopsis glabrata</name>
    <dbReference type="NCBI Taxonomy" id="5478"/>
    <lineage>
        <taxon>Eukaryota</taxon>
        <taxon>Fungi</taxon>
        <taxon>Dikarya</taxon>
        <taxon>Ascomycota</taxon>
        <taxon>Saccharomycotina</taxon>
        <taxon>Saccharomycetes</taxon>
        <taxon>Saccharomycetales</taxon>
        <taxon>Saccharomycetaceae</taxon>
        <taxon>Nakaseomyces</taxon>
    </lineage>
</organism>
<keyword evidence="4" id="KW-0813">Transport</keyword>
<evidence type="ECO:0000256" key="3">
    <source>
        <dbReference type="ARBA" id="ARBA00005760"/>
    </source>
</evidence>
<protein>
    <submittedName>
        <fullName evidence="14">Nucleoporin NDC1</fullName>
    </submittedName>
</protein>
<keyword evidence="11 13" id="KW-0472">Membrane</keyword>
<evidence type="ECO:0000256" key="13">
    <source>
        <dbReference type="SAM" id="Phobius"/>
    </source>
</evidence>
<dbReference type="GO" id="GO:0006999">
    <property type="term" value="P:nuclear pore organization"/>
    <property type="evidence" value="ECO:0007669"/>
    <property type="project" value="EnsemblFungi"/>
</dbReference>
<dbReference type="VEuPathDB" id="FungiDB:CAGL0G07359g"/>
<accession>A0A0W0ECJ4</accession>
<evidence type="ECO:0000256" key="8">
    <source>
        <dbReference type="ARBA" id="ARBA00022989"/>
    </source>
</evidence>
<feature type="transmembrane region" description="Helical" evidence="13">
    <location>
        <begin position="209"/>
        <end position="230"/>
    </location>
</feature>
<dbReference type="GO" id="GO:0070762">
    <property type="term" value="C:nuclear pore transmembrane ring"/>
    <property type="evidence" value="ECO:0007669"/>
    <property type="project" value="EnsemblFungi"/>
</dbReference>
<keyword evidence="12" id="KW-0539">Nucleus</keyword>
<evidence type="ECO:0000256" key="5">
    <source>
        <dbReference type="ARBA" id="ARBA00022692"/>
    </source>
</evidence>
<dbReference type="GO" id="GO:0017056">
    <property type="term" value="F:structural constituent of nuclear pore"/>
    <property type="evidence" value="ECO:0007669"/>
    <property type="project" value="EnsemblFungi"/>
</dbReference>
<feature type="transmembrane region" description="Helical" evidence="13">
    <location>
        <begin position="176"/>
        <end position="197"/>
    </location>
</feature>
<sequence>MEAPVLNSRYSYHAIFTDICKTRFNHLVTRLFVTSSTLEILVFSVLTKGDSSLIESLFLFTPKFVVLNIASLLIIVARKNYMHVQSFGYRNDITYVLGQVFSLKSLIFLAVYTMASVLVGLVLGGSVNISPAESIYSRLLTWCVLPFFYTVQHILFDRDRLSFSFDSQFQPPQEYITSKLGTIAVRSGILSTAFLLLHPFVFGFTSSTWFLNISTVLKLTFLSFIVFLNFEFINLGFDSHMSIGCLHKGKPISTLSSTPIETLIDGLRSKKPFTKLTAFQELSYRATAMSVSLRDPIYHTRYRNQNLWNIILKECIDVIEQSNTSVIKFLETLQNKPNKSKRPERSFTNSINDHSVDELFGNVPESMAQPSSLNYGITSQSFRESDHNNKLPLKMENILIQNKRTSNKKSRINQTDDFVFDHVHRYDEPIITHEPSIVKFIRGINLYIRGKLSSVFFPSGTKSKDEKLDLASIFDVFLSSKKRQADILVPLASCNGCAVVALMGFLVKSHAEDQKGVVVASVGEVLKVLERSVGVLGRFADWDPKSSLTATLFNKEVEQGPDAVSVLYNLCISAFLEIVLKYNALLNEVYLDDDVLRLSRWVLDICNTESM</sequence>
<dbReference type="GO" id="GO:0005816">
    <property type="term" value="C:spindle pole body"/>
    <property type="evidence" value="ECO:0007669"/>
    <property type="project" value="EnsemblFungi"/>
</dbReference>
<dbReference type="VEuPathDB" id="FungiDB:GVI51_G07183"/>
<dbReference type="AlphaFoldDB" id="A0A0W0ECJ4"/>
<dbReference type="VEuPathDB" id="FungiDB:GWK60_G07051"/>
<keyword evidence="8 13" id="KW-1133">Transmembrane helix</keyword>
<evidence type="ECO:0000256" key="1">
    <source>
        <dbReference type="ARBA" id="ARBA00004232"/>
    </source>
</evidence>
<name>A0A0W0ECJ4_CANGB</name>
<evidence type="ECO:0000256" key="9">
    <source>
        <dbReference type="ARBA" id="ARBA00023010"/>
    </source>
</evidence>
<evidence type="ECO:0000256" key="10">
    <source>
        <dbReference type="ARBA" id="ARBA00023132"/>
    </source>
</evidence>
<dbReference type="Proteomes" id="UP000054886">
    <property type="component" value="Unassembled WGS sequence"/>
</dbReference>